<dbReference type="OrthoDB" id="9816550at2"/>
<feature type="active site" description="Nucleophile" evidence="4">
    <location>
        <position position="242"/>
    </location>
</feature>
<dbReference type="Proteomes" id="UP000092565">
    <property type="component" value="Chromosome"/>
</dbReference>
<dbReference type="Pfam" id="PF02156">
    <property type="entry name" value="Glyco_hydro_26"/>
    <property type="match status" value="1"/>
</dbReference>
<gene>
    <name evidence="7" type="ORF">JL2886_03205</name>
    <name evidence="8" type="ORF">PXK24_12635</name>
</gene>
<evidence type="ECO:0000313" key="10">
    <source>
        <dbReference type="Proteomes" id="UP001218364"/>
    </source>
</evidence>
<keyword evidence="3 4" id="KW-0326">Glycosidase</keyword>
<dbReference type="EMBL" id="JARCJK010000005">
    <property type="protein sequence ID" value="MDE4166543.1"/>
    <property type="molecule type" value="Genomic_DNA"/>
</dbReference>
<feature type="signal peptide" evidence="5">
    <location>
        <begin position="1"/>
        <end position="28"/>
    </location>
</feature>
<evidence type="ECO:0000313" key="9">
    <source>
        <dbReference type="Proteomes" id="UP000092565"/>
    </source>
</evidence>
<dbReference type="SUPFAM" id="SSF51445">
    <property type="entry name" value="(Trans)glycosidases"/>
    <property type="match status" value="1"/>
</dbReference>
<evidence type="ECO:0000313" key="8">
    <source>
        <dbReference type="EMBL" id="MDE4166543.1"/>
    </source>
</evidence>
<feature type="chain" id="PRO_5008518137" evidence="5">
    <location>
        <begin position="29"/>
        <end position="307"/>
    </location>
</feature>
<protein>
    <submittedName>
        <fullName evidence="7">Beta-mannosidase</fullName>
    </submittedName>
    <submittedName>
        <fullName evidence="8">Glycosyl hydrolase</fullName>
    </submittedName>
</protein>
<comment type="similarity">
    <text evidence="1 4">Belongs to the glycosyl hydrolase 26 family.</text>
</comment>
<keyword evidence="5" id="KW-0732">Signal</keyword>
<dbReference type="InterPro" id="IPR000805">
    <property type="entry name" value="Glyco_hydro_26"/>
</dbReference>
<evidence type="ECO:0000256" key="2">
    <source>
        <dbReference type="ARBA" id="ARBA00022801"/>
    </source>
</evidence>
<evidence type="ECO:0000313" key="7">
    <source>
        <dbReference type="EMBL" id="ANP38085.1"/>
    </source>
</evidence>
<dbReference type="GO" id="GO:0016985">
    <property type="term" value="F:mannan endo-1,4-beta-mannosidase activity"/>
    <property type="evidence" value="ECO:0007669"/>
    <property type="project" value="InterPro"/>
</dbReference>
<dbReference type="AlphaFoldDB" id="A0A1B0ZV84"/>
<dbReference type="PANTHER" id="PTHR40079">
    <property type="entry name" value="MANNAN ENDO-1,4-BETA-MANNOSIDASE E-RELATED"/>
    <property type="match status" value="1"/>
</dbReference>
<evidence type="ECO:0000256" key="3">
    <source>
        <dbReference type="ARBA" id="ARBA00023295"/>
    </source>
</evidence>
<feature type="active site" description="Proton donor" evidence="4">
    <location>
        <position position="138"/>
    </location>
</feature>
<dbReference type="InterPro" id="IPR022790">
    <property type="entry name" value="GH26_dom"/>
</dbReference>
<accession>A0A1B0ZV84</accession>
<keyword evidence="2 4" id="KW-0378">Hydrolase</keyword>
<evidence type="ECO:0000256" key="5">
    <source>
        <dbReference type="SAM" id="SignalP"/>
    </source>
</evidence>
<dbReference type="RefSeq" id="WP_065272798.1">
    <property type="nucleotide sequence ID" value="NZ_CP015124.1"/>
</dbReference>
<keyword evidence="9" id="KW-1185">Reference proteome</keyword>
<dbReference type="PROSITE" id="PS51764">
    <property type="entry name" value="GH26"/>
    <property type="match status" value="1"/>
</dbReference>
<reference evidence="7 9" key="1">
    <citation type="submission" date="2016-04" db="EMBL/GenBank/DDBJ databases">
        <authorList>
            <person name="Evans L.H."/>
            <person name="Alamgir A."/>
            <person name="Owens N."/>
            <person name="Weber N.D."/>
            <person name="Virtaneva K."/>
            <person name="Barbian K."/>
            <person name="Babar A."/>
            <person name="Rosenke K."/>
        </authorList>
    </citation>
    <scope>NUCLEOTIDE SEQUENCE [LARGE SCALE GENOMIC DNA]</scope>
    <source>
        <strain evidence="7 9">JL2886</strain>
    </source>
</reference>
<reference evidence="8 10" key="2">
    <citation type="submission" date="2023-02" db="EMBL/GenBank/DDBJ databases">
        <title>Population genomics of bacteria associated with diatom.</title>
        <authorList>
            <person name="Xie J."/>
            <person name="Wang H."/>
        </authorList>
    </citation>
    <scope>NUCLEOTIDE SEQUENCE [LARGE SCALE GENOMIC DNA]</scope>
    <source>
        <strain evidence="8 10">PT47_8</strain>
    </source>
</reference>
<evidence type="ECO:0000256" key="1">
    <source>
        <dbReference type="ARBA" id="ARBA00007754"/>
    </source>
</evidence>
<sequence length="307" mass="34915">MKRFKPVSRARRILAAIAIAGSPLILSAAPLPPGNMPYGAFDPEGDYSDEPDAVIEHVFLPWEDVSLISLLDADEYALERGRALMVTIEPWTWTVDERNTPEFLRNGILNGYYDANMRGICQVLKDLQSPISVRWAHEMERNEGQFIWSDWDPEDYITSYKRMIDICRDQAPDITVVWSPAGDDGLEDYYPGDDYVDIVGLSIFGLEQWEIDILGGARKYQQWLDETYARVEVFGKPVIVAELGFVGSAAYVAQWEGEVRQPQPDKPLLSGVVYFNQKEVYPWPDGYGLPDWRLENRVIGDDQEVGN</sequence>
<dbReference type="Gene3D" id="3.20.20.80">
    <property type="entry name" value="Glycosidases"/>
    <property type="match status" value="1"/>
</dbReference>
<name>A0A1B0ZV84_9RHOB</name>
<evidence type="ECO:0000259" key="6">
    <source>
        <dbReference type="PROSITE" id="PS51764"/>
    </source>
</evidence>
<evidence type="ECO:0000256" key="4">
    <source>
        <dbReference type="PROSITE-ProRule" id="PRU01100"/>
    </source>
</evidence>
<dbReference type="GO" id="GO:0006080">
    <property type="term" value="P:substituted mannan metabolic process"/>
    <property type="evidence" value="ECO:0007669"/>
    <property type="project" value="InterPro"/>
</dbReference>
<proteinExistence type="inferred from homology"/>
<dbReference type="PANTHER" id="PTHR40079:SF4">
    <property type="entry name" value="GH26 DOMAIN-CONTAINING PROTEIN-RELATED"/>
    <property type="match status" value="1"/>
</dbReference>
<feature type="domain" description="GH26" evidence="6">
    <location>
        <begin position="8"/>
        <end position="307"/>
    </location>
</feature>
<organism evidence="7 9">
    <name type="scientific">Phaeobacter gallaeciensis</name>
    <dbReference type="NCBI Taxonomy" id="60890"/>
    <lineage>
        <taxon>Bacteria</taxon>
        <taxon>Pseudomonadati</taxon>
        <taxon>Pseudomonadota</taxon>
        <taxon>Alphaproteobacteria</taxon>
        <taxon>Rhodobacterales</taxon>
        <taxon>Roseobacteraceae</taxon>
        <taxon>Phaeobacter</taxon>
    </lineage>
</organism>
<dbReference type="InterPro" id="IPR017853">
    <property type="entry name" value="GH"/>
</dbReference>
<dbReference type="EMBL" id="CP015124">
    <property type="protein sequence ID" value="ANP38085.1"/>
    <property type="molecule type" value="Genomic_DNA"/>
</dbReference>
<dbReference type="Proteomes" id="UP001218364">
    <property type="component" value="Unassembled WGS sequence"/>
</dbReference>